<proteinExistence type="predicted"/>
<sequence>MSCGSTNHRGDDGDYPNGPLYDPTTPNCDCGIQLEGVDSLGGVCPYQETLKLIRPTVPM</sequence>
<accession>A0ACC0M8S0</accession>
<dbReference type="EMBL" id="CM046397">
    <property type="protein sequence ID" value="KAI8536728.1"/>
    <property type="molecule type" value="Genomic_DNA"/>
</dbReference>
<organism evidence="1 2">
    <name type="scientific">Rhododendron molle</name>
    <name type="common">Chinese azalea</name>
    <name type="synonym">Azalea mollis</name>
    <dbReference type="NCBI Taxonomy" id="49168"/>
    <lineage>
        <taxon>Eukaryota</taxon>
        <taxon>Viridiplantae</taxon>
        <taxon>Streptophyta</taxon>
        <taxon>Embryophyta</taxon>
        <taxon>Tracheophyta</taxon>
        <taxon>Spermatophyta</taxon>
        <taxon>Magnoliopsida</taxon>
        <taxon>eudicotyledons</taxon>
        <taxon>Gunneridae</taxon>
        <taxon>Pentapetalae</taxon>
        <taxon>asterids</taxon>
        <taxon>Ericales</taxon>
        <taxon>Ericaceae</taxon>
        <taxon>Ericoideae</taxon>
        <taxon>Rhodoreae</taxon>
        <taxon>Rhododendron</taxon>
    </lineage>
</organism>
<reference evidence="1" key="1">
    <citation type="submission" date="2022-02" db="EMBL/GenBank/DDBJ databases">
        <title>Plant Genome Project.</title>
        <authorList>
            <person name="Zhang R.-G."/>
        </authorList>
    </citation>
    <scope>NUCLEOTIDE SEQUENCE</scope>
    <source>
        <strain evidence="1">AT1</strain>
    </source>
</reference>
<evidence type="ECO:0000313" key="1">
    <source>
        <dbReference type="EMBL" id="KAI8536728.1"/>
    </source>
</evidence>
<comment type="caution">
    <text evidence="1">The sequence shown here is derived from an EMBL/GenBank/DDBJ whole genome shotgun (WGS) entry which is preliminary data.</text>
</comment>
<keyword evidence="2" id="KW-1185">Reference proteome</keyword>
<dbReference type="Proteomes" id="UP001062846">
    <property type="component" value="Chromosome 10"/>
</dbReference>
<protein>
    <submittedName>
        <fullName evidence="1">Uncharacterized protein</fullName>
    </submittedName>
</protein>
<evidence type="ECO:0000313" key="2">
    <source>
        <dbReference type="Proteomes" id="UP001062846"/>
    </source>
</evidence>
<name>A0ACC0M8S0_RHOML</name>
<gene>
    <name evidence="1" type="ORF">RHMOL_Rhmol10G0279600</name>
</gene>